<dbReference type="EMBL" id="RYFC01000003">
    <property type="protein sequence ID" value="RTZ46298.1"/>
    <property type="molecule type" value="Genomic_DNA"/>
</dbReference>
<gene>
    <name evidence="1" type="ORF">EJ377_18150</name>
</gene>
<dbReference type="Proteomes" id="UP000276953">
    <property type="component" value="Unassembled WGS sequence"/>
</dbReference>
<organism evidence="1 2">
    <name type="scientific">Chryseobacterium arthrosphaerae</name>
    <dbReference type="NCBI Taxonomy" id="651561"/>
    <lineage>
        <taxon>Bacteria</taxon>
        <taxon>Pseudomonadati</taxon>
        <taxon>Bacteroidota</taxon>
        <taxon>Flavobacteriia</taxon>
        <taxon>Flavobacteriales</taxon>
        <taxon>Weeksellaceae</taxon>
        <taxon>Chryseobacterium group</taxon>
        <taxon>Chryseobacterium</taxon>
    </lineage>
</organism>
<evidence type="ECO:0000313" key="1">
    <source>
        <dbReference type="EMBL" id="RTZ46298.1"/>
    </source>
</evidence>
<proteinExistence type="predicted"/>
<reference evidence="1 2" key="1">
    <citation type="submission" date="2018-12" db="EMBL/GenBank/DDBJ databases">
        <title>Draft Genome Sequence of Chryseobacterium arthrosphaerae strain ED882-96 Isolated from the Blood of a Patient with Liver Cirrhosis in Taiwan.</title>
        <authorList>
            <person name="Lin J.-N."/>
            <person name="Lai C.-H."/>
            <person name="Yang C.-H."/>
            <person name="Huang Y.-H."/>
        </authorList>
    </citation>
    <scope>NUCLEOTIDE SEQUENCE [LARGE SCALE GENOMIC DNA]</scope>
    <source>
        <strain evidence="1 2">ED882-96</strain>
    </source>
</reference>
<sequence>MALYQNLIDFNTGNSKLYFQHQKLIYGNTAKKMKISGETDRTGEFFYKRRLQDSHRKRCRSGAQETIKIIQAVELIDKMKKNIPVQSFLPTSLSRKTDQSHFGFPFL</sequence>
<evidence type="ECO:0000313" key="2">
    <source>
        <dbReference type="Proteomes" id="UP000276953"/>
    </source>
</evidence>
<accession>A0A3S0N223</accession>
<comment type="caution">
    <text evidence="1">The sequence shown here is derived from an EMBL/GenBank/DDBJ whole genome shotgun (WGS) entry which is preliminary data.</text>
</comment>
<dbReference type="AlphaFoldDB" id="A0A3S0N223"/>
<name>A0A3S0N223_9FLAO</name>
<protein>
    <submittedName>
        <fullName evidence="1">Uncharacterized protein</fullName>
    </submittedName>
</protein>